<dbReference type="GO" id="GO:0085029">
    <property type="term" value="P:extracellular matrix assembly"/>
    <property type="evidence" value="ECO:0007669"/>
    <property type="project" value="TreeGrafter"/>
</dbReference>
<feature type="transmembrane region" description="Helical" evidence="14">
    <location>
        <begin position="741"/>
        <end position="763"/>
    </location>
</feature>
<keyword evidence="4 13" id="KW-0645">Protease</keyword>
<keyword evidence="6 13" id="KW-0378">Hydrolase</keyword>
<keyword evidence="14" id="KW-0812">Transmembrane</keyword>
<evidence type="ECO:0000313" key="18">
    <source>
        <dbReference type="Proteomes" id="UP001497482"/>
    </source>
</evidence>
<dbReference type="PROSITE" id="PS00134">
    <property type="entry name" value="TRYPSIN_HIS"/>
    <property type="match status" value="1"/>
</dbReference>
<dbReference type="Pfam" id="PF00089">
    <property type="entry name" value="Trypsin"/>
    <property type="match status" value="1"/>
</dbReference>
<keyword evidence="8 14" id="KW-0472">Membrane</keyword>
<keyword evidence="18" id="KW-1185">Reference proteome</keyword>
<feature type="chain" id="PRO_5043853194" description="trypsin" evidence="15">
    <location>
        <begin position="16"/>
        <end position="861"/>
    </location>
</feature>
<dbReference type="Proteomes" id="UP001497482">
    <property type="component" value="Chromosome 7"/>
</dbReference>
<dbReference type="InterPro" id="IPR033116">
    <property type="entry name" value="TRYPSIN_SER"/>
</dbReference>
<evidence type="ECO:0000256" key="13">
    <source>
        <dbReference type="RuleBase" id="RU363034"/>
    </source>
</evidence>
<dbReference type="EMBL" id="OZ035829">
    <property type="protein sequence ID" value="CAL1611421.1"/>
    <property type="molecule type" value="Genomic_DNA"/>
</dbReference>
<dbReference type="GO" id="GO:0030213">
    <property type="term" value="P:hyaluronan biosynthetic process"/>
    <property type="evidence" value="ECO:0007669"/>
    <property type="project" value="TreeGrafter"/>
</dbReference>
<comment type="subcellular location">
    <subcellularLocation>
        <location evidence="2">Membrane</location>
    </subcellularLocation>
    <subcellularLocation>
        <location evidence="1">Secreted</location>
        <location evidence="1">Extracellular space</location>
    </subcellularLocation>
</comment>
<dbReference type="InterPro" id="IPR009003">
    <property type="entry name" value="Peptidase_S1_PA"/>
</dbReference>
<dbReference type="SUPFAM" id="SSF53448">
    <property type="entry name" value="Nucleotide-diphospho-sugar transferases"/>
    <property type="match status" value="1"/>
</dbReference>
<evidence type="ECO:0000256" key="11">
    <source>
        <dbReference type="ARBA" id="ARBA00036320"/>
    </source>
</evidence>
<reference evidence="17 18" key="1">
    <citation type="submission" date="2024-04" db="EMBL/GenBank/DDBJ databases">
        <authorList>
            <person name="Waldvogel A.-M."/>
            <person name="Schoenle A."/>
        </authorList>
    </citation>
    <scope>NUCLEOTIDE SEQUENCE [LARGE SCALE GENOMIC DNA]</scope>
</reference>
<dbReference type="Gene3D" id="2.40.10.10">
    <property type="entry name" value="Trypsin-like serine proteases"/>
    <property type="match status" value="2"/>
</dbReference>
<evidence type="ECO:0000256" key="4">
    <source>
        <dbReference type="ARBA" id="ARBA00022670"/>
    </source>
</evidence>
<keyword evidence="14" id="KW-1133">Transmembrane helix</keyword>
<feature type="signal peptide" evidence="15">
    <location>
        <begin position="1"/>
        <end position="15"/>
    </location>
</feature>
<name>A0AAV2MDT4_KNICA</name>
<evidence type="ECO:0000256" key="14">
    <source>
        <dbReference type="SAM" id="Phobius"/>
    </source>
</evidence>
<dbReference type="GO" id="GO:0004252">
    <property type="term" value="F:serine-type endopeptidase activity"/>
    <property type="evidence" value="ECO:0007669"/>
    <property type="project" value="UniProtKB-EC"/>
</dbReference>
<protein>
    <recommendedName>
        <fullName evidence="12">trypsin</fullName>
        <ecNumber evidence="12">3.4.21.4</ecNumber>
    </recommendedName>
</protein>
<dbReference type="PANTHER" id="PTHR22913">
    <property type="entry name" value="HYALURONAN SYNTHASE"/>
    <property type="match status" value="1"/>
</dbReference>
<gene>
    <name evidence="17" type="ORF">KC01_LOCUS37840</name>
</gene>
<dbReference type="PANTHER" id="PTHR22913:SF4">
    <property type="entry name" value="HYALURONAN SYNTHASE 1"/>
    <property type="match status" value="1"/>
</dbReference>
<feature type="transmembrane region" description="Helical" evidence="14">
    <location>
        <begin position="299"/>
        <end position="322"/>
    </location>
</feature>
<feature type="transmembrane region" description="Helical" evidence="14">
    <location>
        <begin position="714"/>
        <end position="734"/>
    </location>
</feature>
<dbReference type="CDD" id="cd00190">
    <property type="entry name" value="Tryp_SPc"/>
    <property type="match status" value="1"/>
</dbReference>
<dbReference type="GO" id="GO:0050501">
    <property type="term" value="F:hyaluronan synthase activity"/>
    <property type="evidence" value="ECO:0007669"/>
    <property type="project" value="TreeGrafter"/>
</dbReference>
<dbReference type="GO" id="GO:0007586">
    <property type="term" value="P:digestion"/>
    <property type="evidence" value="ECO:0007669"/>
    <property type="project" value="UniProtKB-KW"/>
</dbReference>
<keyword evidence="15" id="KW-0732">Signal</keyword>
<keyword evidence="5" id="KW-0222">Digestion</keyword>
<dbReference type="FunFam" id="2.40.10.10:FF:000008">
    <property type="entry name" value="Cationic trypsin"/>
    <property type="match status" value="1"/>
</dbReference>
<organism evidence="17 18">
    <name type="scientific">Knipowitschia caucasica</name>
    <name type="common">Caucasian dwarf goby</name>
    <name type="synonym">Pomatoschistus caucasicus</name>
    <dbReference type="NCBI Taxonomy" id="637954"/>
    <lineage>
        <taxon>Eukaryota</taxon>
        <taxon>Metazoa</taxon>
        <taxon>Chordata</taxon>
        <taxon>Craniata</taxon>
        <taxon>Vertebrata</taxon>
        <taxon>Euteleostomi</taxon>
        <taxon>Actinopterygii</taxon>
        <taxon>Neopterygii</taxon>
        <taxon>Teleostei</taxon>
        <taxon>Neoteleostei</taxon>
        <taxon>Acanthomorphata</taxon>
        <taxon>Gobiaria</taxon>
        <taxon>Gobiiformes</taxon>
        <taxon>Gobioidei</taxon>
        <taxon>Gobiidae</taxon>
        <taxon>Gobiinae</taxon>
        <taxon>Knipowitschia</taxon>
    </lineage>
</organism>
<evidence type="ECO:0000256" key="12">
    <source>
        <dbReference type="ARBA" id="ARBA00038868"/>
    </source>
</evidence>
<dbReference type="EC" id="3.4.21.4" evidence="12"/>
<evidence type="ECO:0000313" key="17">
    <source>
        <dbReference type="EMBL" id="CAL1611421.1"/>
    </source>
</evidence>
<dbReference type="FunFam" id="2.40.10.10:FF:000005">
    <property type="entry name" value="Serine protease 37"/>
    <property type="match status" value="1"/>
</dbReference>
<feature type="transmembrane region" description="Helical" evidence="14">
    <location>
        <begin position="689"/>
        <end position="708"/>
    </location>
</feature>
<evidence type="ECO:0000256" key="5">
    <source>
        <dbReference type="ARBA" id="ARBA00022757"/>
    </source>
</evidence>
<dbReference type="SUPFAM" id="SSF50494">
    <property type="entry name" value="Trypsin-like serine proteases"/>
    <property type="match status" value="1"/>
</dbReference>
<evidence type="ECO:0000256" key="2">
    <source>
        <dbReference type="ARBA" id="ARBA00004370"/>
    </source>
</evidence>
<evidence type="ECO:0000256" key="7">
    <source>
        <dbReference type="ARBA" id="ARBA00022825"/>
    </source>
</evidence>
<evidence type="ECO:0000256" key="8">
    <source>
        <dbReference type="ARBA" id="ARBA00023136"/>
    </source>
</evidence>
<comment type="catalytic activity">
    <reaction evidence="11">
        <text>Preferential cleavage: Arg-|-Xaa, Lys-|-Xaa.</text>
        <dbReference type="EC" id="3.4.21.4"/>
    </reaction>
</comment>
<accession>A0AAV2MDT4</accession>
<dbReference type="SMART" id="SM00020">
    <property type="entry name" value="Tryp_SPc"/>
    <property type="match status" value="1"/>
</dbReference>
<dbReference type="PRINTS" id="PR00722">
    <property type="entry name" value="CHYMOTRYPSIN"/>
</dbReference>
<feature type="transmembrane region" description="Helical" evidence="14">
    <location>
        <begin position="823"/>
        <end position="845"/>
    </location>
</feature>
<keyword evidence="3" id="KW-0964">Secreted</keyword>
<dbReference type="InterPro" id="IPR001254">
    <property type="entry name" value="Trypsin_dom"/>
</dbReference>
<evidence type="ECO:0000256" key="9">
    <source>
        <dbReference type="ARBA" id="ARBA00023145"/>
    </source>
</evidence>
<dbReference type="GO" id="GO:0006508">
    <property type="term" value="P:proteolysis"/>
    <property type="evidence" value="ECO:0007669"/>
    <property type="project" value="UniProtKB-KW"/>
</dbReference>
<dbReference type="PROSITE" id="PS00135">
    <property type="entry name" value="TRYPSIN_SER"/>
    <property type="match status" value="1"/>
</dbReference>
<dbReference type="GO" id="GO:0005576">
    <property type="term" value="C:extracellular region"/>
    <property type="evidence" value="ECO:0007669"/>
    <property type="project" value="UniProtKB-SubCell"/>
</dbReference>
<sequence length="861" mass="97553">MKVLLLLALLGWAAALPDDRIVGGYECVQNSVPYQVSLFTGYNHCGGVLLSDRWVLSAAHCKTKSDVELRLGEHDIWEEEGTEQYIVSAGFIRHPDYNPRTMDSDIMLIRLSQPATFNAFVQPATLPSACAKDGTMCSVSGWGNLRSSNEGSRYPAKLQCLELPLLSDDTCFNSHPFQITENMICAGFLEGEKDSCQGDSGGPLVCDGELQGVVSWGKGCALRNKPGVYTKLRVSARASAGDRGACGGLLSWKSLYALCARRMKMKMKMKMMRAAAAEHLTASRSRLMELKGLLKRLSAAVRALLTFLFALLVLSVMAWAYVQGFQLVTSKYGIISFGLYGLLLGLHLLVQSFFAFVEHRRMKARVDPCSYTKTIGFTIAAYQEDPDYLRECLLSIRALKYPPELLRIIMVVDGNSEDDGYMMDMFRQVFADQDLAWYVWKHNYHSWDPNTPPDYGDVAVALSLGAHFTVGEDPQSKVVEKLIQRHRCVCIMQKWGGKREVMYTAFKTLGASVDYIQVCDSDTKLDPLATEELCKVLESDPTYGAVGGDVMILNSKDSFVSFMSSLRYWMAFNVERACQSYFNCVSCISGPLGLYRNDLLQQFLESWYHQKFLGTHCTFGDDRHLTNRMLSLGFATKYTARSKCYTETPAQFLRWLNQQTRWTKSYFREWLFNAMWWHKHHLWMTYESIVSGIFPFFVTATIINLFWTGTLWDIMWILCCIQIIGLLKALYAGLLRKDPIMVFMSLYSALYMTSMLPAKYFAILTINKRSWGTSGRKKIVGNYVPLLPLSVWGAILLAGIGHTIYKESLLGWLTPPRLLEVQFLIYGFVAYACYWSTMVLLYWVWFRRACGKCTPENGHEV</sequence>
<feature type="transmembrane region" description="Helical" evidence="14">
    <location>
        <begin position="783"/>
        <end position="802"/>
    </location>
</feature>
<dbReference type="InterPro" id="IPR018114">
    <property type="entry name" value="TRYPSIN_HIS"/>
</dbReference>
<dbReference type="InterPro" id="IPR043504">
    <property type="entry name" value="Peptidase_S1_PA_chymotrypsin"/>
</dbReference>
<evidence type="ECO:0000256" key="10">
    <source>
        <dbReference type="ARBA" id="ARBA00023157"/>
    </source>
</evidence>
<dbReference type="GO" id="GO:0005886">
    <property type="term" value="C:plasma membrane"/>
    <property type="evidence" value="ECO:0007669"/>
    <property type="project" value="TreeGrafter"/>
</dbReference>
<proteinExistence type="predicted"/>
<evidence type="ECO:0000256" key="15">
    <source>
        <dbReference type="SAM" id="SignalP"/>
    </source>
</evidence>
<evidence type="ECO:0000259" key="16">
    <source>
        <dbReference type="PROSITE" id="PS50240"/>
    </source>
</evidence>
<keyword evidence="9" id="KW-0865">Zymogen</keyword>
<dbReference type="Gene3D" id="3.90.550.10">
    <property type="entry name" value="Spore Coat Polysaccharide Biosynthesis Protein SpsA, Chain A"/>
    <property type="match status" value="1"/>
</dbReference>
<evidence type="ECO:0000256" key="1">
    <source>
        <dbReference type="ARBA" id="ARBA00004239"/>
    </source>
</evidence>
<dbReference type="PROSITE" id="PS50240">
    <property type="entry name" value="TRYPSIN_DOM"/>
    <property type="match status" value="1"/>
</dbReference>
<dbReference type="AlphaFoldDB" id="A0AAV2MDT4"/>
<feature type="transmembrane region" description="Helical" evidence="14">
    <location>
        <begin position="334"/>
        <end position="357"/>
    </location>
</feature>
<evidence type="ECO:0000256" key="3">
    <source>
        <dbReference type="ARBA" id="ARBA00022525"/>
    </source>
</evidence>
<keyword evidence="10" id="KW-1015">Disulfide bond</keyword>
<keyword evidence="7 13" id="KW-0720">Serine protease</keyword>
<dbReference type="Pfam" id="PF13641">
    <property type="entry name" value="Glyco_tranf_2_3"/>
    <property type="match status" value="1"/>
</dbReference>
<evidence type="ECO:0000256" key="6">
    <source>
        <dbReference type="ARBA" id="ARBA00022801"/>
    </source>
</evidence>
<feature type="domain" description="Peptidase S1" evidence="16">
    <location>
        <begin position="21"/>
        <end position="252"/>
    </location>
</feature>
<dbReference type="InterPro" id="IPR029044">
    <property type="entry name" value="Nucleotide-diphossugar_trans"/>
</dbReference>
<dbReference type="InterPro" id="IPR001314">
    <property type="entry name" value="Peptidase_S1A"/>
</dbReference>